<protein>
    <submittedName>
        <fullName evidence="2">DMT family transporter</fullName>
    </submittedName>
</protein>
<feature type="transmembrane region" description="Helical" evidence="1">
    <location>
        <begin position="234"/>
        <end position="255"/>
    </location>
</feature>
<keyword evidence="1" id="KW-1133">Transmembrane helix</keyword>
<dbReference type="EMBL" id="CP118224">
    <property type="protein sequence ID" value="WMC11857.1"/>
    <property type="molecule type" value="Genomic_DNA"/>
</dbReference>
<keyword evidence="1" id="KW-0812">Transmembrane</keyword>
<evidence type="ECO:0000313" key="2">
    <source>
        <dbReference type="EMBL" id="WMC11857.1"/>
    </source>
</evidence>
<feature type="transmembrane region" description="Helical" evidence="1">
    <location>
        <begin position="108"/>
        <end position="131"/>
    </location>
</feature>
<organism evidence="2 3">
    <name type="scientific">Oceanimonas pelagia</name>
    <dbReference type="NCBI Taxonomy" id="3028314"/>
    <lineage>
        <taxon>Bacteria</taxon>
        <taxon>Pseudomonadati</taxon>
        <taxon>Pseudomonadota</taxon>
        <taxon>Gammaproteobacteria</taxon>
        <taxon>Aeromonadales</taxon>
        <taxon>Aeromonadaceae</taxon>
        <taxon>Oceanimonas</taxon>
    </lineage>
</organism>
<name>A0AA50QD24_9GAMM</name>
<evidence type="ECO:0000256" key="1">
    <source>
        <dbReference type="SAM" id="Phobius"/>
    </source>
</evidence>
<accession>A0AA50QD24</accession>
<sequence length="308" mass="32797">MTALASRFAAQGRTMLWIPFTLFAAFMQACRNAFQKQLSQNAGATAVTLARFVLAWPLAALYLWLLYRWQPAQPQPAFTTGFGMLIVAAAVSQILATALMVRLFQLRNYAVGVGLAKSEAVLAAALGVFFFSAPLTSPGWLGVMMGGVAVWLLSGLSRAAGQGVPAGTLVTGLGSGLAFALTSLWVREASLALALPFPFGAAWVLLLVISLQTLLLLGWLGLRNPAALGALWRRPGLTALVSLTSCLGSIGWFTAMSLESVALVKTLGQVEVLFTLMISAWYFREPLGRRDHGGLVLIVLAAVLVMWA</sequence>
<keyword evidence="1" id="KW-0472">Membrane</keyword>
<feature type="transmembrane region" description="Helical" evidence="1">
    <location>
        <begin position="198"/>
        <end position="222"/>
    </location>
</feature>
<evidence type="ECO:0000313" key="3">
    <source>
        <dbReference type="Proteomes" id="UP001223802"/>
    </source>
</evidence>
<dbReference type="InterPro" id="IPR037185">
    <property type="entry name" value="EmrE-like"/>
</dbReference>
<dbReference type="PROSITE" id="PS51257">
    <property type="entry name" value="PROKAR_LIPOPROTEIN"/>
    <property type="match status" value="1"/>
</dbReference>
<keyword evidence="3" id="KW-1185">Reference proteome</keyword>
<proteinExistence type="predicted"/>
<dbReference type="SUPFAM" id="SSF103481">
    <property type="entry name" value="Multidrug resistance efflux transporter EmrE"/>
    <property type="match status" value="2"/>
</dbReference>
<dbReference type="AlphaFoldDB" id="A0AA50QD24"/>
<feature type="transmembrane region" description="Helical" evidence="1">
    <location>
        <begin position="261"/>
        <end position="283"/>
    </location>
</feature>
<dbReference type="KEGG" id="ope:PU634_05685"/>
<feature type="transmembrane region" description="Helical" evidence="1">
    <location>
        <begin position="77"/>
        <end position="101"/>
    </location>
</feature>
<reference evidence="2 3" key="1">
    <citation type="submission" date="2023-02" db="EMBL/GenBank/DDBJ databases">
        <title>Complete genome sequence of a novel bacterium Oceanimonas sp. NTOU-MSR1 isolated from marine coast sediment.</title>
        <authorList>
            <person name="Yang H.-T."/>
            <person name="Chen Y.-L."/>
            <person name="Ho Y.-N."/>
        </authorList>
    </citation>
    <scope>NUCLEOTIDE SEQUENCE [LARGE SCALE GENOMIC DNA]</scope>
    <source>
        <strain evidence="2 3">NTOU-MSR1</strain>
    </source>
</reference>
<gene>
    <name evidence="2" type="ORF">PU634_05685</name>
</gene>
<feature type="transmembrane region" description="Helical" evidence="1">
    <location>
        <begin position="16"/>
        <end position="34"/>
    </location>
</feature>
<feature type="transmembrane region" description="Helical" evidence="1">
    <location>
        <begin position="46"/>
        <end position="65"/>
    </location>
</feature>
<feature type="transmembrane region" description="Helical" evidence="1">
    <location>
        <begin position="166"/>
        <end position="186"/>
    </location>
</feature>
<dbReference type="Proteomes" id="UP001223802">
    <property type="component" value="Chromosome"/>
</dbReference>
<dbReference type="RefSeq" id="WP_306763092.1">
    <property type="nucleotide sequence ID" value="NZ_CP118224.1"/>
</dbReference>
<feature type="transmembrane region" description="Helical" evidence="1">
    <location>
        <begin position="137"/>
        <end position="154"/>
    </location>
</feature>